<dbReference type="PANTHER" id="PTHR33375:SF1">
    <property type="entry name" value="CHROMOSOME-PARTITIONING PROTEIN PARB-RELATED"/>
    <property type="match status" value="1"/>
</dbReference>
<evidence type="ECO:0000256" key="2">
    <source>
        <dbReference type="SAM" id="MobiDB-lite"/>
    </source>
</evidence>
<gene>
    <name evidence="4" type="ORF">EKN94_20720</name>
</gene>
<dbReference type="Pfam" id="PF08535">
    <property type="entry name" value="KorB"/>
    <property type="match status" value="1"/>
</dbReference>
<dbReference type="Pfam" id="PF02195">
    <property type="entry name" value="ParB_N"/>
    <property type="match status" value="1"/>
</dbReference>
<protein>
    <submittedName>
        <fullName evidence="4">ParB/RepB/Spo0J family partition protein</fullName>
    </submittedName>
</protein>
<dbReference type="NCBIfam" id="TIGR00180">
    <property type="entry name" value="parB_part"/>
    <property type="match status" value="1"/>
</dbReference>
<dbReference type="SUPFAM" id="SSF110849">
    <property type="entry name" value="ParB/Sulfiredoxin"/>
    <property type="match status" value="1"/>
</dbReference>
<feature type="compositionally biased region" description="Gly residues" evidence="2">
    <location>
        <begin position="260"/>
        <end position="280"/>
    </location>
</feature>
<dbReference type="InterPro" id="IPR004437">
    <property type="entry name" value="ParB/RepB/Spo0J"/>
</dbReference>
<dbReference type="RefSeq" id="WP_126546301.1">
    <property type="nucleotide sequence ID" value="NZ_RXRX01000018.1"/>
</dbReference>
<evidence type="ECO:0000313" key="5">
    <source>
        <dbReference type="Proteomes" id="UP000278241"/>
    </source>
</evidence>
<dbReference type="Gene3D" id="1.10.10.2830">
    <property type="match status" value="1"/>
</dbReference>
<feature type="domain" description="ParB-like N-terminal" evidence="3">
    <location>
        <begin position="24"/>
        <end position="113"/>
    </location>
</feature>
<dbReference type="EMBL" id="RXRX01000018">
    <property type="protein sequence ID" value="RTN19000.1"/>
    <property type="molecule type" value="Genomic_DNA"/>
</dbReference>
<proteinExistence type="inferred from homology"/>
<dbReference type="Proteomes" id="UP000278241">
    <property type="component" value="Unassembled WGS sequence"/>
</dbReference>
<keyword evidence="5" id="KW-1185">Reference proteome</keyword>
<comment type="similarity">
    <text evidence="1">Belongs to the ParB family.</text>
</comment>
<dbReference type="SUPFAM" id="SSF109709">
    <property type="entry name" value="KorB DNA-binding domain-like"/>
    <property type="match status" value="1"/>
</dbReference>
<evidence type="ECO:0000313" key="4">
    <source>
        <dbReference type="EMBL" id="RTN19000.1"/>
    </source>
</evidence>
<evidence type="ECO:0000256" key="1">
    <source>
        <dbReference type="ARBA" id="ARBA00006295"/>
    </source>
</evidence>
<dbReference type="InterPro" id="IPR013741">
    <property type="entry name" value="KorB_domain"/>
</dbReference>
<dbReference type="SMART" id="SM00470">
    <property type="entry name" value="ParB"/>
    <property type="match status" value="1"/>
</dbReference>
<dbReference type="PANTHER" id="PTHR33375">
    <property type="entry name" value="CHROMOSOME-PARTITIONING PROTEIN PARB-RELATED"/>
    <property type="match status" value="1"/>
</dbReference>
<dbReference type="Gene3D" id="3.90.1530.30">
    <property type="match status" value="1"/>
</dbReference>
<feature type="region of interest" description="Disordered" evidence="2">
    <location>
        <begin position="217"/>
        <end position="295"/>
    </location>
</feature>
<accession>A0ABY0AMG1</accession>
<dbReference type="InterPro" id="IPR050336">
    <property type="entry name" value="Chromosome_partition/occlusion"/>
</dbReference>
<dbReference type="InterPro" id="IPR003115">
    <property type="entry name" value="ParB_N"/>
</dbReference>
<evidence type="ECO:0000259" key="3">
    <source>
        <dbReference type="SMART" id="SM00470"/>
    </source>
</evidence>
<sequence>MNAKNTNVLTETLSSVLDEGEYIVDFPLNKIRINPQVRRKYNAEKVEQIAASIKLHGQIEPCILTEPDDEGMADLLVGFTRYYANQKNESPTLKAVLRPAPENLRVVQMSENMHREDLDIVDTAIGVVELNTIDKLKPKDICEQLGVNNSWVSKMLAIGKLPLELLDNVTSLTTDIETFYILAGVYKKSPDLAYDVVEAAQAAGELKRSAVKDAQAKLKNGDADNGTDGESNGTGGTDNGTDGANNGTVGTGNDTDGGDKGTGGTDKGTGGTENGAGGEDAGSEGSGKSKIPGQKKTHQVIVSFLKDGVVTEGSLITNQESIDGVVCVVVDGKDNLVAVEELKLVRIVYA</sequence>
<comment type="caution">
    <text evidence="4">The sequence shown here is derived from an EMBL/GenBank/DDBJ whole genome shotgun (WGS) entry which is preliminary data.</text>
</comment>
<organism evidence="4 5">
    <name type="scientific">Enterobacter quasimori</name>
    <dbReference type="NCBI Taxonomy" id="2838947"/>
    <lineage>
        <taxon>Bacteria</taxon>
        <taxon>Pseudomonadati</taxon>
        <taxon>Pseudomonadota</taxon>
        <taxon>Gammaproteobacteria</taxon>
        <taxon>Enterobacterales</taxon>
        <taxon>Enterobacteriaceae</taxon>
        <taxon>Enterobacter</taxon>
    </lineage>
</organism>
<feature type="compositionally biased region" description="Low complexity" evidence="2">
    <location>
        <begin position="239"/>
        <end position="254"/>
    </location>
</feature>
<name>A0ABY0AMG1_9ENTR</name>
<dbReference type="InterPro" id="IPR036086">
    <property type="entry name" value="ParB/Sulfiredoxin_sf"/>
</dbReference>
<reference evidence="4 5" key="1">
    <citation type="submission" date="2018-12" db="EMBL/GenBank/DDBJ databases">
        <title>The Batch Genome Submission of Enterobacter spp. strains.</title>
        <authorList>
            <person name="Wei L."/>
            <person name="Wu W."/>
            <person name="Lin J."/>
            <person name="Zhang X."/>
            <person name="Feng Y."/>
            <person name="Zong Z."/>
        </authorList>
    </citation>
    <scope>NUCLEOTIDE SEQUENCE [LARGE SCALE GENOMIC DNA]</scope>
    <source>
        <strain evidence="4 5">WCHEM090044</strain>
    </source>
</reference>